<sequence length="826" mass="91293">MKVSWNWLQEWVDLDGLAVDEVVHRLTMAGLEVDGVERLGEGADDIVVARIDQIREHPNADKLVLCDVDYGADEFTQVVCGAKNMGEGDYVPLALPGSSPPGVDFEIVSRKVRGEMSSGMLCSADELDLEEESDGLLLLPKTLELGRPVFEALDLKEVVIEIDLTPNRPDCLGHMGVARELAALYGRELKTPESFGGAAPWEGEGDQATDAAPLTVEDADGCPRYLFAVMEDVKVGPSPAWLKARLAAVGLRSVNNIVDVTNYVLMELNQPLHAFDLDELSGPEIRVRRAGKGETMVGIDHNEYELDPADLVIADSERPVAIAGVMGGEETEVGDETTRILIECAYFDPTTVRKSAKRHSLHTDSSHRFERGIDPAGLPKALARAVRLMVKAQEHLGAEPKVRAGIAEATSEGVTEPATTVLAKGLSERVLGANLTEQAVEEHLTALGIALVEQDSAWACTIPTYRPDLTRPIDLVEEVARMHGYDNIPEQLPRSSMGYAHTIRPDAEERPTIVSRPDRDVRNRIRTQLLSFGLFEVVNYGFMSPEDLDVLRLAEGDRRRETVDLANPLIASDRHMQTTLVPGLLDNLQTNLAQRTHDVTLFEFGRRYFPDEERPTLALLMSGRKEQHWSGDSEWDFFDLKGVIEAICRPFATGELEWQVPSEQEPYLHPGVQAEWSGGDNLIARAGRLHPAVAAELDVEQDVLVAEVYLDALFELGRREMGYTALSRYPAVTHDFALLYDLDAHYADLEGAVERLATENDEFGRIFESVELFDVYSGEQVAEGKRSLALSVVYRSSEKTLTDEDVERADNLLVDWLEGEVGATLR</sequence>
<dbReference type="InterPro" id="IPR005121">
    <property type="entry name" value="Fdx_antiC-bd"/>
</dbReference>
<proteinExistence type="inferred from homology"/>
<dbReference type="FunFam" id="3.50.40.10:FF:000001">
    <property type="entry name" value="Phenylalanine--tRNA ligase beta subunit"/>
    <property type="match status" value="1"/>
</dbReference>
<comment type="subunit">
    <text evidence="3 15">Tetramer of two alpha and two beta subunits.</text>
</comment>
<keyword evidence="13 15" id="KW-0030">Aminoacyl-tRNA synthetase</keyword>
<dbReference type="CDD" id="cd00769">
    <property type="entry name" value="PheRS_beta_core"/>
    <property type="match status" value="1"/>
</dbReference>
<dbReference type="Pfam" id="PF03483">
    <property type="entry name" value="B3_4"/>
    <property type="match status" value="1"/>
</dbReference>
<evidence type="ECO:0000256" key="6">
    <source>
        <dbReference type="ARBA" id="ARBA00022598"/>
    </source>
</evidence>
<dbReference type="GO" id="GO:0004826">
    <property type="term" value="F:phenylalanine-tRNA ligase activity"/>
    <property type="evidence" value="ECO:0007669"/>
    <property type="project" value="UniProtKB-UniRule"/>
</dbReference>
<dbReference type="SUPFAM" id="SSF56037">
    <property type="entry name" value="PheT/TilS domain"/>
    <property type="match status" value="1"/>
</dbReference>
<evidence type="ECO:0000256" key="7">
    <source>
        <dbReference type="ARBA" id="ARBA00022723"/>
    </source>
</evidence>
<feature type="domain" description="FDX-ACB" evidence="18">
    <location>
        <begin position="727"/>
        <end position="826"/>
    </location>
</feature>
<keyword evidence="9 15" id="KW-0067">ATP-binding</keyword>
<dbReference type="InterPro" id="IPR005147">
    <property type="entry name" value="tRNA_synthase_B5-dom"/>
</dbReference>
<dbReference type="Pfam" id="PF03484">
    <property type="entry name" value="B5"/>
    <property type="match status" value="1"/>
</dbReference>
<dbReference type="InterPro" id="IPR045864">
    <property type="entry name" value="aa-tRNA-synth_II/BPL/LPL"/>
</dbReference>
<keyword evidence="5 16" id="KW-0820">tRNA-binding</keyword>
<feature type="binding site" evidence="15">
    <location>
        <position position="474"/>
    </location>
    <ligand>
        <name>Mg(2+)</name>
        <dbReference type="ChEBI" id="CHEBI:18420"/>
        <note>shared with alpha subunit</note>
    </ligand>
</feature>
<dbReference type="EMBL" id="CP041186">
    <property type="protein sequence ID" value="QDG49794.1"/>
    <property type="molecule type" value="Genomic_DNA"/>
</dbReference>
<dbReference type="Gene3D" id="3.30.56.10">
    <property type="match status" value="2"/>
</dbReference>
<dbReference type="FunFam" id="2.40.50.140:FF:000045">
    <property type="entry name" value="Phenylalanine--tRNA ligase beta subunit"/>
    <property type="match status" value="1"/>
</dbReference>
<keyword evidence="12 15" id="KW-0648">Protein biosynthesis</keyword>
<evidence type="ECO:0000313" key="21">
    <source>
        <dbReference type="Proteomes" id="UP000315995"/>
    </source>
</evidence>
<feature type="binding site" evidence="15">
    <location>
        <position position="478"/>
    </location>
    <ligand>
        <name>Mg(2+)</name>
        <dbReference type="ChEBI" id="CHEBI:18420"/>
        <note>shared with alpha subunit</note>
    </ligand>
</feature>
<dbReference type="PROSITE" id="PS51483">
    <property type="entry name" value="B5"/>
    <property type="match status" value="1"/>
</dbReference>
<protein>
    <recommendedName>
        <fullName evidence="15">Phenylalanine--tRNA ligase beta subunit</fullName>
        <ecNumber evidence="15">6.1.1.20</ecNumber>
    </recommendedName>
    <alternativeName>
        <fullName evidence="15">Phenylalanyl-tRNA synthetase beta subunit</fullName>
        <shortName evidence="15">PheRS</shortName>
    </alternativeName>
</protein>
<dbReference type="AlphaFoldDB" id="A0A4Y6PND2"/>
<reference evidence="20 21" key="1">
    <citation type="submission" date="2019-06" db="EMBL/GenBank/DDBJ databases">
        <title>Persicimonas caeni gen. nov., sp. nov., a predatory bacterium isolated from solar saltern.</title>
        <authorList>
            <person name="Wang S."/>
        </authorList>
    </citation>
    <scope>NUCLEOTIDE SEQUENCE [LARGE SCALE GENOMIC DNA]</scope>
    <source>
        <strain evidence="20 21">YN101</strain>
    </source>
</reference>
<dbReference type="GO" id="GO:0009328">
    <property type="term" value="C:phenylalanine-tRNA ligase complex"/>
    <property type="evidence" value="ECO:0007669"/>
    <property type="project" value="TreeGrafter"/>
</dbReference>
<comment type="subcellular location">
    <subcellularLocation>
        <location evidence="1 15">Cytoplasm</location>
    </subcellularLocation>
</comment>
<evidence type="ECO:0000256" key="4">
    <source>
        <dbReference type="ARBA" id="ARBA00022490"/>
    </source>
</evidence>
<keyword evidence="4 15" id="KW-0963">Cytoplasm</keyword>
<dbReference type="SMART" id="SM00896">
    <property type="entry name" value="FDX-ACB"/>
    <property type="match status" value="1"/>
</dbReference>
<keyword evidence="8 15" id="KW-0547">Nucleotide-binding</keyword>
<dbReference type="Gene3D" id="3.30.70.380">
    <property type="entry name" value="Ferrodoxin-fold anticodon-binding domain"/>
    <property type="match status" value="1"/>
</dbReference>
<keyword evidence="7 15" id="KW-0479">Metal-binding</keyword>
<feature type="domain" description="B5" evidence="19">
    <location>
        <begin position="415"/>
        <end position="490"/>
    </location>
</feature>
<evidence type="ECO:0000256" key="9">
    <source>
        <dbReference type="ARBA" id="ARBA00022840"/>
    </source>
</evidence>
<dbReference type="SMART" id="SM00873">
    <property type="entry name" value="B3_4"/>
    <property type="match status" value="1"/>
</dbReference>
<dbReference type="PROSITE" id="PS50886">
    <property type="entry name" value="TRBD"/>
    <property type="match status" value="1"/>
</dbReference>
<feature type="domain" description="TRNA-binding" evidence="17">
    <location>
        <begin position="40"/>
        <end position="150"/>
    </location>
</feature>
<dbReference type="Gene3D" id="3.30.930.10">
    <property type="entry name" value="Bira Bifunctional Protein, Domain 2"/>
    <property type="match status" value="1"/>
</dbReference>
<dbReference type="GO" id="GO:0006432">
    <property type="term" value="P:phenylalanyl-tRNA aminoacylation"/>
    <property type="evidence" value="ECO:0007669"/>
    <property type="project" value="UniProtKB-UniRule"/>
</dbReference>
<dbReference type="InterPro" id="IPR041616">
    <property type="entry name" value="PheRS_beta_core"/>
</dbReference>
<dbReference type="OrthoDB" id="9805455at2"/>
<evidence type="ECO:0000256" key="13">
    <source>
        <dbReference type="ARBA" id="ARBA00023146"/>
    </source>
</evidence>
<evidence type="ECO:0000256" key="1">
    <source>
        <dbReference type="ARBA" id="ARBA00004496"/>
    </source>
</evidence>
<feature type="binding site" evidence="15">
    <location>
        <position position="477"/>
    </location>
    <ligand>
        <name>Mg(2+)</name>
        <dbReference type="ChEBI" id="CHEBI:18420"/>
        <note>shared with alpha subunit</note>
    </ligand>
</feature>
<dbReference type="SUPFAM" id="SSF46955">
    <property type="entry name" value="Putative DNA-binding domain"/>
    <property type="match status" value="1"/>
</dbReference>
<dbReference type="InterPro" id="IPR002547">
    <property type="entry name" value="tRNA-bd_dom"/>
</dbReference>
<evidence type="ECO:0000313" key="20">
    <source>
        <dbReference type="EMBL" id="QDG49794.1"/>
    </source>
</evidence>
<dbReference type="InterPro" id="IPR020825">
    <property type="entry name" value="Phe-tRNA_synthase-like_B3/B4"/>
</dbReference>
<evidence type="ECO:0000259" key="19">
    <source>
        <dbReference type="PROSITE" id="PS51483"/>
    </source>
</evidence>
<dbReference type="InterPro" id="IPR033714">
    <property type="entry name" value="tRNA_bind_bactPheRS"/>
</dbReference>
<evidence type="ECO:0000256" key="5">
    <source>
        <dbReference type="ARBA" id="ARBA00022555"/>
    </source>
</evidence>
<dbReference type="InterPro" id="IPR045060">
    <property type="entry name" value="Phe-tRNA-ligase_IIc_bsu"/>
</dbReference>
<evidence type="ECO:0000256" key="11">
    <source>
        <dbReference type="ARBA" id="ARBA00022884"/>
    </source>
</evidence>
<accession>A0A5B8XZ86</accession>
<dbReference type="GO" id="GO:0000287">
    <property type="term" value="F:magnesium ion binding"/>
    <property type="evidence" value="ECO:0007669"/>
    <property type="project" value="UniProtKB-UniRule"/>
</dbReference>
<keyword evidence="10 15" id="KW-0460">Magnesium</keyword>
<dbReference type="NCBIfam" id="TIGR00472">
    <property type="entry name" value="pheT_bact"/>
    <property type="match status" value="1"/>
</dbReference>
<evidence type="ECO:0000256" key="14">
    <source>
        <dbReference type="ARBA" id="ARBA00049255"/>
    </source>
</evidence>
<dbReference type="Pfam" id="PF01588">
    <property type="entry name" value="tRNA_bind"/>
    <property type="match status" value="1"/>
</dbReference>
<evidence type="ECO:0000256" key="16">
    <source>
        <dbReference type="PROSITE-ProRule" id="PRU00209"/>
    </source>
</evidence>
<comment type="cofactor">
    <cofactor evidence="15">
        <name>Mg(2+)</name>
        <dbReference type="ChEBI" id="CHEBI:18420"/>
    </cofactor>
    <text evidence="15">Binds 2 magnesium ions per tetramer.</text>
</comment>
<keyword evidence="21" id="KW-1185">Reference proteome</keyword>
<feature type="binding site" evidence="15">
    <location>
        <position position="468"/>
    </location>
    <ligand>
        <name>Mg(2+)</name>
        <dbReference type="ChEBI" id="CHEBI:18420"/>
        <note>shared with alpha subunit</note>
    </ligand>
</feature>
<evidence type="ECO:0000259" key="18">
    <source>
        <dbReference type="PROSITE" id="PS51447"/>
    </source>
</evidence>
<evidence type="ECO:0000256" key="15">
    <source>
        <dbReference type="HAMAP-Rule" id="MF_00283"/>
    </source>
</evidence>
<dbReference type="Gene3D" id="3.50.40.10">
    <property type="entry name" value="Phenylalanyl-trna Synthetase, Chain B, domain 3"/>
    <property type="match status" value="1"/>
</dbReference>
<accession>A0A4Y6PND2</accession>
<organism evidence="20 21">
    <name type="scientific">Persicimonas caeni</name>
    <dbReference type="NCBI Taxonomy" id="2292766"/>
    <lineage>
        <taxon>Bacteria</taxon>
        <taxon>Deltaproteobacteria</taxon>
        <taxon>Bradymonadales</taxon>
        <taxon>Bradymonadaceae</taxon>
        <taxon>Persicimonas</taxon>
    </lineage>
</organism>
<dbReference type="Proteomes" id="UP000315995">
    <property type="component" value="Chromosome"/>
</dbReference>
<evidence type="ECO:0000259" key="17">
    <source>
        <dbReference type="PROSITE" id="PS50886"/>
    </source>
</evidence>
<dbReference type="SUPFAM" id="SSF50249">
    <property type="entry name" value="Nucleic acid-binding proteins"/>
    <property type="match status" value="1"/>
</dbReference>
<dbReference type="EC" id="6.1.1.20" evidence="15"/>
<dbReference type="SMART" id="SM00874">
    <property type="entry name" value="B5"/>
    <property type="match status" value="1"/>
</dbReference>
<dbReference type="Pfam" id="PF17759">
    <property type="entry name" value="tRNA_synthFbeta"/>
    <property type="match status" value="1"/>
</dbReference>
<evidence type="ECO:0000256" key="8">
    <source>
        <dbReference type="ARBA" id="ARBA00022741"/>
    </source>
</evidence>
<dbReference type="PANTHER" id="PTHR10947">
    <property type="entry name" value="PHENYLALANYL-TRNA SYNTHETASE BETA CHAIN AND LEUCINE-RICH REPEAT-CONTAINING PROTEIN 47"/>
    <property type="match status" value="1"/>
</dbReference>
<dbReference type="HAMAP" id="MF_00283">
    <property type="entry name" value="Phe_tRNA_synth_beta1"/>
    <property type="match status" value="1"/>
</dbReference>
<dbReference type="RefSeq" id="WP_141196291.1">
    <property type="nucleotide sequence ID" value="NZ_CP041186.1"/>
</dbReference>
<dbReference type="PROSITE" id="PS51447">
    <property type="entry name" value="FDX_ACB"/>
    <property type="match status" value="1"/>
</dbReference>
<evidence type="ECO:0000256" key="10">
    <source>
        <dbReference type="ARBA" id="ARBA00022842"/>
    </source>
</evidence>
<dbReference type="Pfam" id="PF03147">
    <property type="entry name" value="FDX-ACB"/>
    <property type="match status" value="1"/>
</dbReference>
<dbReference type="GO" id="GO:0000049">
    <property type="term" value="F:tRNA binding"/>
    <property type="evidence" value="ECO:0007669"/>
    <property type="project" value="UniProtKB-UniRule"/>
</dbReference>
<dbReference type="GO" id="GO:0005524">
    <property type="term" value="F:ATP binding"/>
    <property type="evidence" value="ECO:0007669"/>
    <property type="project" value="UniProtKB-UniRule"/>
</dbReference>
<dbReference type="SUPFAM" id="SSF55681">
    <property type="entry name" value="Class II aaRS and biotin synthetases"/>
    <property type="match status" value="1"/>
</dbReference>
<dbReference type="PANTHER" id="PTHR10947:SF0">
    <property type="entry name" value="PHENYLALANINE--TRNA LIGASE BETA SUBUNIT"/>
    <property type="match status" value="1"/>
</dbReference>
<dbReference type="SUPFAM" id="SSF54991">
    <property type="entry name" value="Anticodon-binding domain of PheRS"/>
    <property type="match status" value="1"/>
</dbReference>
<dbReference type="Gene3D" id="2.40.50.140">
    <property type="entry name" value="Nucleic acid-binding proteins"/>
    <property type="match status" value="1"/>
</dbReference>
<comment type="catalytic activity">
    <reaction evidence="14 15">
        <text>tRNA(Phe) + L-phenylalanine + ATP = L-phenylalanyl-tRNA(Phe) + AMP + diphosphate + H(+)</text>
        <dbReference type="Rhea" id="RHEA:19413"/>
        <dbReference type="Rhea" id="RHEA-COMP:9668"/>
        <dbReference type="Rhea" id="RHEA-COMP:9699"/>
        <dbReference type="ChEBI" id="CHEBI:15378"/>
        <dbReference type="ChEBI" id="CHEBI:30616"/>
        <dbReference type="ChEBI" id="CHEBI:33019"/>
        <dbReference type="ChEBI" id="CHEBI:58095"/>
        <dbReference type="ChEBI" id="CHEBI:78442"/>
        <dbReference type="ChEBI" id="CHEBI:78531"/>
        <dbReference type="ChEBI" id="CHEBI:456215"/>
        <dbReference type="EC" id="6.1.1.20"/>
    </reaction>
</comment>
<dbReference type="InterPro" id="IPR005146">
    <property type="entry name" value="B3/B4_tRNA-bd"/>
</dbReference>
<dbReference type="InterPro" id="IPR012340">
    <property type="entry name" value="NA-bd_OB-fold"/>
</dbReference>
<comment type="similarity">
    <text evidence="2 15">Belongs to the phenylalanyl-tRNA synthetase beta subunit family. Type 1 subfamily.</text>
</comment>
<name>A0A4Y6PND2_PERCE</name>
<evidence type="ECO:0000256" key="12">
    <source>
        <dbReference type="ARBA" id="ARBA00022917"/>
    </source>
</evidence>
<gene>
    <name evidence="15" type="primary">pheT</name>
    <name evidence="20" type="ORF">FIV42_03285</name>
</gene>
<dbReference type="InterPro" id="IPR009061">
    <property type="entry name" value="DNA-bd_dom_put_sf"/>
</dbReference>
<dbReference type="InterPro" id="IPR036690">
    <property type="entry name" value="Fdx_antiC-bd_sf"/>
</dbReference>
<dbReference type="CDD" id="cd02796">
    <property type="entry name" value="tRNA_bind_bactPheRS"/>
    <property type="match status" value="1"/>
</dbReference>
<keyword evidence="6 15" id="KW-0436">Ligase</keyword>
<evidence type="ECO:0000256" key="2">
    <source>
        <dbReference type="ARBA" id="ARBA00008653"/>
    </source>
</evidence>
<keyword evidence="11 16" id="KW-0694">RNA-binding</keyword>
<evidence type="ECO:0000256" key="3">
    <source>
        <dbReference type="ARBA" id="ARBA00011209"/>
    </source>
</evidence>
<dbReference type="InterPro" id="IPR004532">
    <property type="entry name" value="Phe-tRNA-ligase_IIc_bsu_bact"/>
</dbReference>